<evidence type="ECO:0000256" key="5">
    <source>
        <dbReference type="ARBA" id="ARBA00023136"/>
    </source>
</evidence>
<dbReference type="SUPFAM" id="SSF161098">
    <property type="entry name" value="MetI-like"/>
    <property type="match status" value="1"/>
</dbReference>
<keyword evidence="9" id="KW-1185">Reference proteome</keyword>
<feature type="transmembrane region" description="Helical" evidence="6">
    <location>
        <begin position="100"/>
        <end position="121"/>
    </location>
</feature>
<dbReference type="EMBL" id="JAVDSB010000002">
    <property type="protein sequence ID" value="MDR6550882.1"/>
    <property type="molecule type" value="Genomic_DNA"/>
</dbReference>
<feature type="transmembrane region" description="Helical" evidence="6">
    <location>
        <begin position="33"/>
        <end position="51"/>
    </location>
</feature>
<evidence type="ECO:0000256" key="2">
    <source>
        <dbReference type="ARBA" id="ARBA00022448"/>
    </source>
</evidence>
<organism evidence="8 9">
    <name type="scientific">Paenibacillus qinlingensis</name>
    <dbReference type="NCBI Taxonomy" id="1837343"/>
    <lineage>
        <taxon>Bacteria</taxon>
        <taxon>Bacillati</taxon>
        <taxon>Bacillota</taxon>
        <taxon>Bacilli</taxon>
        <taxon>Bacillales</taxon>
        <taxon>Paenibacillaceae</taxon>
        <taxon>Paenibacillus</taxon>
    </lineage>
</organism>
<accession>A0ABU1NVJ8</accession>
<evidence type="ECO:0000256" key="3">
    <source>
        <dbReference type="ARBA" id="ARBA00022692"/>
    </source>
</evidence>
<sequence length="324" mass="36902">MQSNTLTSEASRKTLQKAEKSQLRRSYLANFRSYWDLYLLMIPGIIYFIVFKYVPMAGIVIAFQDFSIFAGFTGSEWVGLEHFRNMFSDPQFYSIFRNTLLISLYKIVWGFPGPIVLALLLNEIKHMFFKRTVQTLAYLPHFLSWVILGGILITLLSPTSGTINKLLVFMGLEPIFFLANPAWFRTVLVASDIWKDVGWGAIIYLAALASIDPQLYEAAVVDGANKWKQLWHITLPSLTSTIIILFLLRLGHVLDVGFEQIFILYNSLVYQVADVFETYVYRTGIAQAEFSYTTAIGLFKSVVSLIFVLVANKLVKKFGQDGLY</sequence>
<keyword evidence="5 6" id="KW-0472">Membrane</keyword>
<comment type="subcellular location">
    <subcellularLocation>
        <location evidence="6">Cell membrane</location>
        <topology evidence="6">Multi-pass membrane protein</topology>
    </subcellularLocation>
    <subcellularLocation>
        <location evidence="1">Membrane</location>
        <topology evidence="1">Multi-pass membrane protein</topology>
    </subcellularLocation>
</comment>
<feature type="transmembrane region" description="Helical" evidence="6">
    <location>
        <begin position="142"/>
        <end position="160"/>
    </location>
</feature>
<feature type="transmembrane region" description="Helical" evidence="6">
    <location>
        <begin position="193"/>
        <end position="211"/>
    </location>
</feature>
<feature type="transmembrane region" description="Helical" evidence="6">
    <location>
        <begin position="231"/>
        <end position="250"/>
    </location>
</feature>
<dbReference type="CDD" id="cd06261">
    <property type="entry name" value="TM_PBP2"/>
    <property type="match status" value="1"/>
</dbReference>
<dbReference type="Gene3D" id="1.10.3720.10">
    <property type="entry name" value="MetI-like"/>
    <property type="match status" value="1"/>
</dbReference>
<evidence type="ECO:0000256" key="4">
    <source>
        <dbReference type="ARBA" id="ARBA00022989"/>
    </source>
</evidence>
<evidence type="ECO:0000313" key="9">
    <source>
        <dbReference type="Proteomes" id="UP001267290"/>
    </source>
</evidence>
<dbReference type="PROSITE" id="PS50928">
    <property type="entry name" value="ABC_TM1"/>
    <property type="match status" value="1"/>
</dbReference>
<dbReference type="PANTHER" id="PTHR43496:SF1">
    <property type="entry name" value="POLYGALACTURONAN_RHAMNOGALACTURONAN TRANSPORT SYSTEM PERMEASE PROTEIN YTEP"/>
    <property type="match status" value="1"/>
</dbReference>
<gene>
    <name evidence="8" type="ORF">J2736_002069</name>
</gene>
<evidence type="ECO:0000256" key="6">
    <source>
        <dbReference type="RuleBase" id="RU363032"/>
    </source>
</evidence>
<keyword evidence="2 6" id="KW-0813">Transport</keyword>
<feature type="domain" description="ABC transmembrane type-1" evidence="7">
    <location>
        <begin position="96"/>
        <end position="311"/>
    </location>
</feature>
<name>A0ABU1NVJ8_9BACL</name>
<reference evidence="8 9" key="1">
    <citation type="submission" date="2023-07" db="EMBL/GenBank/DDBJ databases">
        <title>Sorghum-associated microbial communities from plants grown in Nebraska, USA.</title>
        <authorList>
            <person name="Schachtman D."/>
        </authorList>
    </citation>
    <scope>NUCLEOTIDE SEQUENCE [LARGE SCALE GENOMIC DNA]</scope>
    <source>
        <strain evidence="8 9">CC258</strain>
    </source>
</reference>
<dbReference type="InterPro" id="IPR035906">
    <property type="entry name" value="MetI-like_sf"/>
</dbReference>
<keyword evidence="4 6" id="KW-1133">Transmembrane helix</keyword>
<evidence type="ECO:0000313" key="8">
    <source>
        <dbReference type="EMBL" id="MDR6550882.1"/>
    </source>
</evidence>
<protein>
    <submittedName>
        <fullName evidence="8">Aldouronate transport system permease protein</fullName>
    </submittedName>
</protein>
<feature type="transmembrane region" description="Helical" evidence="6">
    <location>
        <begin position="58"/>
        <end position="80"/>
    </location>
</feature>
<evidence type="ECO:0000259" key="7">
    <source>
        <dbReference type="PROSITE" id="PS50928"/>
    </source>
</evidence>
<dbReference type="Proteomes" id="UP001267290">
    <property type="component" value="Unassembled WGS sequence"/>
</dbReference>
<evidence type="ECO:0000256" key="1">
    <source>
        <dbReference type="ARBA" id="ARBA00004141"/>
    </source>
</evidence>
<feature type="transmembrane region" description="Helical" evidence="6">
    <location>
        <begin position="166"/>
        <end position="184"/>
    </location>
</feature>
<feature type="transmembrane region" description="Helical" evidence="6">
    <location>
        <begin position="292"/>
        <end position="311"/>
    </location>
</feature>
<comment type="similarity">
    <text evidence="6">Belongs to the binding-protein-dependent transport system permease family.</text>
</comment>
<dbReference type="InterPro" id="IPR000515">
    <property type="entry name" value="MetI-like"/>
</dbReference>
<proteinExistence type="inferred from homology"/>
<keyword evidence="3 6" id="KW-0812">Transmembrane</keyword>
<dbReference type="PANTHER" id="PTHR43496">
    <property type="entry name" value="PROTEIN LPLB"/>
    <property type="match status" value="1"/>
</dbReference>
<dbReference type="Pfam" id="PF00528">
    <property type="entry name" value="BPD_transp_1"/>
    <property type="match status" value="1"/>
</dbReference>
<comment type="caution">
    <text evidence="8">The sequence shown here is derived from an EMBL/GenBank/DDBJ whole genome shotgun (WGS) entry which is preliminary data.</text>
</comment>